<evidence type="ECO:0000259" key="1">
    <source>
        <dbReference type="Pfam" id="PF24098"/>
    </source>
</evidence>
<dbReference type="EMBL" id="CP006986">
    <property type="protein sequence ID" value="AIC28141.1"/>
    <property type="molecule type" value="Genomic_DNA"/>
</dbReference>
<organism evidence="2 3">
    <name type="scientific">Rhizobium etli bv. mimosae str. IE4771</name>
    <dbReference type="NCBI Taxonomy" id="1432050"/>
    <lineage>
        <taxon>Bacteria</taxon>
        <taxon>Pseudomonadati</taxon>
        <taxon>Pseudomonadota</taxon>
        <taxon>Alphaproteobacteria</taxon>
        <taxon>Hyphomicrobiales</taxon>
        <taxon>Rhizobiaceae</taxon>
        <taxon>Rhizobium/Agrobacterium group</taxon>
        <taxon>Rhizobium</taxon>
    </lineage>
</organism>
<dbReference type="InterPro" id="IPR055804">
    <property type="entry name" value="DUF7380"/>
</dbReference>
<feature type="domain" description="DUF7380" evidence="1">
    <location>
        <begin position="19"/>
        <end position="192"/>
    </location>
</feature>
<accession>A0A060I971</accession>
<evidence type="ECO:0000313" key="3">
    <source>
        <dbReference type="Proteomes" id="UP000027180"/>
    </source>
</evidence>
<gene>
    <name evidence="2" type="ORF">IE4771_CH03047</name>
</gene>
<dbReference type="RefSeq" id="WP_038690052.1">
    <property type="nucleotide sequence ID" value="NZ_CP006986.1"/>
</dbReference>
<dbReference type="Proteomes" id="UP000027180">
    <property type="component" value="Chromosome"/>
</dbReference>
<dbReference type="Pfam" id="PF24098">
    <property type="entry name" value="DUF7380"/>
    <property type="match status" value="1"/>
</dbReference>
<reference evidence="2 3" key="1">
    <citation type="submission" date="2013-12" db="EMBL/GenBank/DDBJ databases">
        <title>Complete genome sequence of Rhizobium etli bv. mimosae IE4771.</title>
        <authorList>
            <person name="Bustos P."/>
            <person name="Santamaria R.I."/>
            <person name="Lozano L."/>
            <person name="Ormeno-Orrillo E."/>
            <person name="Rogel M.A."/>
            <person name="Romero D."/>
            <person name="Cevallos M.A."/>
            <person name="Martinez-Romero E."/>
            <person name="Gonzalez V."/>
        </authorList>
    </citation>
    <scope>NUCLEOTIDE SEQUENCE [LARGE SCALE GENOMIC DNA]</scope>
    <source>
        <strain evidence="2 3">IE4771</strain>
    </source>
</reference>
<dbReference type="KEGG" id="rei:IE4771_CH03047"/>
<name>A0A060I971_RHIET</name>
<evidence type="ECO:0000313" key="2">
    <source>
        <dbReference type="EMBL" id="AIC28141.1"/>
    </source>
</evidence>
<sequence length="628" mass="70556">MTEEESRNAGSGSSTPRFQLLTKEMVEGFDFEEILNGTASADCREYQDMFSNAQALAEENGNDNAATAYSALGALCGFHFRPDDVNDPYGPMVQMDGKRSPIPADFRPVADVIAYMAETTTDGTLKARLCDVAWLLNRRRVDLGLAAISAYRQIVRDVAAGTRKFRFEGSNSPYSSQSRGLLKRALSLAMMKSVGRGKQEEADIRQLVEQLFRASLTGTTLRDVHRIAKLALQYDVVSPLELGSSIEAWTQKNAEFDDHDRIDLLRLASSAYHEGGSMQDHFRSRLEIVDTQVRMARQMEENSATLAAGMLSDAISELHGIPDVKERRRELRHRLIDLQTNIPEEMGSISQEIDLKEIIDQREGSFQDLNLRDMLFAFAAMSHSPAPEELRKQAIKSIEDHPLSSIFGRSFHDRDGKVSYRAAGADLMSAPTDDSLRPSIAQSERIRREIFAAGDIQTARRLINESYYITDDTFSALLRYSPFVPEQIIRTYSRGFRRFFQGDPVSGVYILTPLLEASIRHILKEKGHDVSTFDNASKTQQDLTISAMFDQMKGELLDVFGNAIVMDIENVFLSQPGPTIRHEIAHGLMSDGQPYGPDAAYACWLIFRLCLIPLFPHREEIDQTLWQT</sequence>
<dbReference type="HOGENOM" id="CLU_028674_1_0_5"/>
<protein>
    <recommendedName>
        <fullName evidence="1">DUF7380 domain-containing protein</fullName>
    </recommendedName>
</protein>
<proteinExistence type="predicted"/>
<dbReference type="AlphaFoldDB" id="A0A060I971"/>